<sequence>MIDVIAFLLENFQDFDACPANDVLGSLLEEVGFQDEEIRDTLLFMNVLQERSRTVRHHGADEQSMRVYLPEELEAVPPQALGLLHFLMQNGALSAEQREFVLLALMHLSAKSEEPLTEAHVKVLVLLVLWADKSELPMLIGDDLANAVLRGRAVMN</sequence>
<organism evidence="2 3">
    <name type="scientific">Eikenella longinqua</name>
    <dbReference type="NCBI Taxonomy" id="1795827"/>
    <lineage>
        <taxon>Bacteria</taxon>
        <taxon>Pseudomonadati</taxon>
        <taxon>Pseudomonadota</taxon>
        <taxon>Betaproteobacteria</taxon>
        <taxon>Neisseriales</taxon>
        <taxon>Neisseriaceae</taxon>
        <taxon>Eikenella</taxon>
    </lineage>
</organism>
<evidence type="ECO:0000313" key="2">
    <source>
        <dbReference type="EMBL" id="OAM26195.1"/>
    </source>
</evidence>
<dbReference type="STRING" id="1795827.A7P95_10800"/>
<name>A0A1A9RTU5_9NEIS</name>
<accession>A0A1A9RTU5</accession>
<dbReference type="AlphaFoldDB" id="A0A1A9RTU5"/>
<protein>
    <recommendedName>
        <fullName evidence="1">Protein Smg homolog</fullName>
    </recommendedName>
</protein>
<comment type="caution">
    <text evidence="2">The sequence shown here is derived from an EMBL/GenBank/DDBJ whole genome shotgun (WGS) entry which is preliminary data.</text>
</comment>
<gene>
    <name evidence="1" type="primary">smg</name>
    <name evidence="2" type="ORF">A7P95_10800</name>
</gene>
<dbReference type="Proteomes" id="UP000077885">
    <property type="component" value="Unassembled WGS sequence"/>
</dbReference>
<dbReference type="EMBL" id="LXSL01000032">
    <property type="protein sequence ID" value="OAM26195.1"/>
    <property type="molecule type" value="Genomic_DNA"/>
</dbReference>
<dbReference type="InterPro" id="IPR007456">
    <property type="entry name" value="Smg"/>
</dbReference>
<proteinExistence type="inferred from homology"/>
<dbReference type="PANTHER" id="PTHR38692:SF1">
    <property type="entry name" value="PROTEIN SMG"/>
    <property type="match status" value="1"/>
</dbReference>
<keyword evidence="3" id="KW-1185">Reference proteome</keyword>
<dbReference type="PANTHER" id="PTHR38692">
    <property type="entry name" value="PROTEIN SMG"/>
    <property type="match status" value="1"/>
</dbReference>
<dbReference type="HAMAP" id="MF_00598">
    <property type="entry name" value="Smg"/>
    <property type="match status" value="1"/>
</dbReference>
<dbReference type="Pfam" id="PF04361">
    <property type="entry name" value="DUF494"/>
    <property type="match status" value="1"/>
</dbReference>
<dbReference type="OrthoDB" id="5297467at2"/>
<reference evidence="3" key="1">
    <citation type="submission" date="2016-05" db="EMBL/GenBank/DDBJ databases">
        <title>Draft genome of Corynebacterium afermentans subsp. afermentans LCDC 88199T.</title>
        <authorList>
            <person name="Bernier A.-M."/>
            <person name="Bernard K."/>
        </authorList>
    </citation>
    <scope>NUCLEOTIDE SEQUENCE [LARGE SCALE GENOMIC DNA]</scope>
    <source>
        <strain evidence="3">NML02-A-017</strain>
    </source>
</reference>
<comment type="similarity">
    <text evidence="1">Belongs to the Smg family.</text>
</comment>
<evidence type="ECO:0000313" key="3">
    <source>
        <dbReference type="Proteomes" id="UP000077885"/>
    </source>
</evidence>
<evidence type="ECO:0000256" key="1">
    <source>
        <dbReference type="HAMAP-Rule" id="MF_00598"/>
    </source>
</evidence>